<dbReference type="CDD" id="cd09862">
    <property type="entry name" value="PIN_Rrp44-like"/>
    <property type="match status" value="1"/>
</dbReference>
<dbReference type="SMART" id="SM00955">
    <property type="entry name" value="RNB"/>
    <property type="match status" value="1"/>
</dbReference>
<dbReference type="Pfam" id="PF17849">
    <property type="entry name" value="OB_Dis3"/>
    <property type="match status" value="1"/>
</dbReference>
<dbReference type="Gene3D" id="2.40.50.690">
    <property type="match status" value="1"/>
</dbReference>
<feature type="region of interest" description="Disordered" evidence="12">
    <location>
        <begin position="191"/>
        <end position="215"/>
    </location>
</feature>
<dbReference type="PROSITE" id="PS01175">
    <property type="entry name" value="RIBONUCLEASE_II"/>
    <property type="match status" value="1"/>
</dbReference>
<evidence type="ECO:0000256" key="3">
    <source>
        <dbReference type="ARBA" id="ARBA00022552"/>
    </source>
</evidence>
<reference evidence="15" key="1">
    <citation type="submission" date="2015-02" db="EMBL/GenBank/DDBJ databases">
        <authorList>
            <person name="Gon?alves P."/>
        </authorList>
    </citation>
    <scope>NUCLEOTIDE SEQUENCE [LARGE SCALE GENOMIC DNA]</scope>
</reference>
<proteinExistence type="inferred from homology"/>
<dbReference type="Gene3D" id="3.40.50.1010">
    <property type="entry name" value="5'-nuclease"/>
    <property type="match status" value="1"/>
</dbReference>
<evidence type="ECO:0000259" key="13">
    <source>
        <dbReference type="SMART" id="SM00955"/>
    </source>
</evidence>
<evidence type="ECO:0000256" key="9">
    <source>
        <dbReference type="ARBA" id="ARBA00023242"/>
    </source>
</evidence>
<dbReference type="FunFam" id="2.40.50.700:FF:000001">
    <property type="entry name" value="Exosome complex exonuclease exoribonuclease (Rrp44)"/>
    <property type="match status" value="1"/>
</dbReference>
<dbReference type="InterPro" id="IPR012340">
    <property type="entry name" value="NA-bd_OB-fold"/>
</dbReference>
<keyword evidence="15" id="KW-1185">Reference proteome</keyword>
<dbReference type="GO" id="GO:0000177">
    <property type="term" value="C:cytoplasmic exosome (RNase complex)"/>
    <property type="evidence" value="ECO:0007669"/>
    <property type="project" value="TreeGrafter"/>
</dbReference>
<keyword evidence="6" id="KW-0271">Exosome</keyword>
<evidence type="ECO:0000256" key="8">
    <source>
        <dbReference type="ARBA" id="ARBA00022884"/>
    </source>
</evidence>
<evidence type="ECO:0000256" key="11">
    <source>
        <dbReference type="RuleBase" id="RU003901"/>
    </source>
</evidence>
<dbReference type="InterPro" id="IPR033770">
    <property type="entry name" value="RRP44_S1"/>
</dbReference>
<keyword evidence="3" id="KW-0698">rRNA processing</keyword>
<sequence length="1036" mass="113936">MATIQQAPSSISILRKRPAGQGGASSAAYWRKTARGKLQRVIREHYLRPASDFPLPPSLPSSLQWVLPDTNAILHQFDLISSSFFPAPLLISQTVLDEVRHRSLPLYNKLRTLVDDDFELPNGGGAIKRGFTVWNEAMEETFLEKNEGESPNDRNDRGALPFLAFLFRPHFQLTLILPAIRHLASYFSSLLSSPSSNKRQKTSTSSPLRPSTSDEPLLLLTDDAANLALAQSASLPALTIRQYVASLPADTQSKLVDLLAVDGSGLDRDGAGKGKRGKALYAEYLPTSVLQAGVKAGKLLQGHFNPNQYNFREATVNVPGRDKAVLLAGLESMNRAVAGDLVVVELLPESEWKAIGEEVQDDPDALPVTEPIATTPSTPPVSATPHLPAAPPRETQPTGRVVGILRRAFRPYVCTLDLSSLPPSALTSSSSTTILASPVSRQIPRIRILTRQAAFLSSQKFLVSIDRWSVTSRYPEGHFVRVLGEVGSKEGEVESLLEEWEVPYRPFSSAILQCLPEEGEKWVVPDKTDDPKGIWRGREDMRGEIVCSIDPPGCQDIDDALHAKRLPNGNIEAGVHIADVSHFVLPDNPMDAEAASRGTTVYLVDKRIDMLPHLLGTNLCSLRPYVERLAFSVIWELDENADIVNVRFTKSVIASKEAFTYEAAQKRKDDLSLQDPLTEGIRLLNALAIKLRAKRMAAGALNLASPEVKIHLESAESTGPIDAPVDVEVKELFETNSLVEEFMLLANISVAERIYKQFPQTAVLRRHAPPPKTNFEVLQDVLAKRRGMSLDVSTSGALAASLDDCVRHRLTFPGSTAQDPSFPSFNTLVRIMATRCMLSAEYFCSGSIPASQFSHYGLASPIYTHFTSPIRRYADVLVHRQLAAAISGEPLHAGLQTRSWVDKTLEVVNKRHRGAQQAARASIEFYVALAIQRREERAGGGKKVQAEAFVIRAFRNGVAVFVNQFGLEGLVTFKRDLEYDAETYEIVVPDKDKEGNKVKIGVFDKVTVEIGVEKDKNTQRGKVVMSLIDPVDSRGL</sequence>
<evidence type="ECO:0000313" key="14">
    <source>
        <dbReference type="EMBL" id="CEQ41617.1"/>
    </source>
</evidence>
<keyword evidence="4" id="KW-0540">Nuclease</keyword>
<dbReference type="PANTHER" id="PTHR23355">
    <property type="entry name" value="RIBONUCLEASE"/>
    <property type="match status" value="1"/>
</dbReference>
<dbReference type="PANTHER" id="PTHR23355:SF35">
    <property type="entry name" value="EXOSOME COMPLEX EXONUCLEASE RRP44"/>
    <property type="match status" value="1"/>
</dbReference>
<evidence type="ECO:0000256" key="4">
    <source>
        <dbReference type="ARBA" id="ARBA00022722"/>
    </source>
</evidence>
<keyword evidence="5" id="KW-0378">Hydrolase</keyword>
<dbReference type="SUPFAM" id="SSF50249">
    <property type="entry name" value="Nucleic acid-binding proteins"/>
    <property type="match status" value="3"/>
</dbReference>
<dbReference type="AlphaFoldDB" id="A0A0D6ENJ2"/>
<gene>
    <name evidence="14" type="primary">SPOSA6832_03362</name>
</gene>
<dbReference type="GO" id="GO:0004519">
    <property type="term" value="F:endonuclease activity"/>
    <property type="evidence" value="ECO:0007669"/>
    <property type="project" value="TreeGrafter"/>
</dbReference>
<organism evidence="14 15">
    <name type="scientific">Sporidiobolus salmonicolor</name>
    <name type="common">Yeast-like fungus</name>
    <name type="synonym">Sporobolomyces salmonicolor</name>
    <dbReference type="NCBI Taxonomy" id="5005"/>
    <lineage>
        <taxon>Eukaryota</taxon>
        <taxon>Fungi</taxon>
        <taxon>Dikarya</taxon>
        <taxon>Basidiomycota</taxon>
        <taxon>Pucciniomycotina</taxon>
        <taxon>Microbotryomycetes</taxon>
        <taxon>Sporidiobolales</taxon>
        <taxon>Sporidiobolaceae</taxon>
        <taxon>Sporobolomyces</taxon>
    </lineage>
</organism>
<evidence type="ECO:0000256" key="10">
    <source>
        <dbReference type="ARBA" id="ARBA00077930"/>
    </source>
</evidence>
<evidence type="ECO:0000256" key="5">
    <source>
        <dbReference type="ARBA" id="ARBA00022801"/>
    </source>
</evidence>
<comment type="similarity">
    <text evidence="2 11">Belongs to the RNR ribonuclease family.</text>
</comment>
<dbReference type="EMBL" id="CENE01000016">
    <property type="protein sequence ID" value="CEQ41617.1"/>
    <property type="molecule type" value="Genomic_DNA"/>
</dbReference>
<dbReference type="Gene3D" id="2.40.50.700">
    <property type="match status" value="1"/>
</dbReference>
<feature type="region of interest" description="Disordered" evidence="12">
    <location>
        <begin position="359"/>
        <end position="397"/>
    </location>
</feature>
<dbReference type="InterPro" id="IPR041505">
    <property type="entry name" value="Dis3_CSD2"/>
</dbReference>
<dbReference type="InterPro" id="IPR022966">
    <property type="entry name" value="RNase_II/R_CS"/>
</dbReference>
<dbReference type="InterPro" id="IPR050180">
    <property type="entry name" value="RNR_Ribonuclease"/>
</dbReference>
<dbReference type="GO" id="GO:0071031">
    <property type="term" value="P:nuclear mRNA surveillance of mRNA 3'-end processing"/>
    <property type="evidence" value="ECO:0007669"/>
    <property type="project" value="TreeGrafter"/>
</dbReference>
<dbReference type="InterPro" id="IPR001900">
    <property type="entry name" value="RNase_II/R"/>
</dbReference>
<protein>
    <recommendedName>
        <fullName evidence="10">Ribosomal RNA-processing protein 44</fullName>
    </recommendedName>
</protein>
<feature type="domain" description="RNB" evidence="13">
    <location>
        <begin position="538"/>
        <end position="888"/>
    </location>
</feature>
<dbReference type="InterPro" id="IPR033771">
    <property type="entry name" value="Rrp44_CSD1"/>
</dbReference>
<dbReference type="GO" id="GO:0003723">
    <property type="term" value="F:RNA binding"/>
    <property type="evidence" value="ECO:0007669"/>
    <property type="project" value="UniProtKB-KW"/>
</dbReference>
<keyword evidence="8" id="KW-0694">RNA-binding</keyword>
<feature type="compositionally biased region" description="Low complexity" evidence="12">
    <location>
        <begin position="373"/>
        <end position="385"/>
    </location>
</feature>
<keyword evidence="7" id="KW-0269">Exonuclease</keyword>
<dbReference type="GO" id="GO:0000176">
    <property type="term" value="C:nuclear exosome (RNase complex)"/>
    <property type="evidence" value="ECO:0007669"/>
    <property type="project" value="UniProtKB-ARBA"/>
</dbReference>
<accession>A0A0D6ENJ2</accession>
<dbReference type="GO" id="GO:0006364">
    <property type="term" value="P:rRNA processing"/>
    <property type="evidence" value="ECO:0007669"/>
    <property type="project" value="UniProtKB-KW"/>
</dbReference>
<evidence type="ECO:0000256" key="2">
    <source>
        <dbReference type="ARBA" id="ARBA00005785"/>
    </source>
</evidence>
<evidence type="ECO:0000256" key="1">
    <source>
        <dbReference type="ARBA" id="ARBA00004123"/>
    </source>
</evidence>
<dbReference type="Pfam" id="PF00773">
    <property type="entry name" value="RNB"/>
    <property type="match status" value="1"/>
</dbReference>
<keyword evidence="9" id="KW-0539">Nucleus</keyword>
<dbReference type="OrthoDB" id="372421at2759"/>
<dbReference type="GO" id="GO:0016075">
    <property type="term" value="P:rRNA catabolic process"/>
    <property type="evidence" value="ECO:0007669"/>
    <property type="project" value="TreeGrafter"/>
</dbReference>
<evidence type="ECO:0000256" key="7">
    <source>
        <dbReference type="ARBA" id="ARBA00022839"/>
    </source>
</evidence>
<dbReference type="Gene3D" id="2.40.50.140">
    <property type="entry name" value="Nucleic acid-binding proteins"/>
    <property type="match status" value="1"/>
</dbReference>
<name>A0A0D6ENJ2_SPOSA</name>
<dbReference type="GO" id="GO:0000175">
    <property type="term" value="F:3'-5'-RNA exonuclease activity"/>
    <property type="evidence" value="ECO:0007669"/>
    <property type="project" value="TreeGrafter"/>
</dbReference>
<dbReference type="Pfam" id="PF17215">
    <property type="entry name" value="Rrp44_S1"/>
    <property type="match status" value="1"/>
</dbReference>
<dbReference type="Proteomes" id="UP000243876">
    <property type="component" value="Unassembled WGS sequence"/>
</dbReference>
<dbReference type="Pfam" id="PF17216">
    <property type="entry name" value="Rrp44_CSD1"/>
    <property type="match status" value="1"/>
</dbReference>
<evidence type="ECO:0000256" key="6">
    <source>
        <dbReference type="ARBA" id="ARBA00022835"/>
    </source>
</evidence>
<evidence type="ECO:0000313" key="15">
    <source>
        <dbReference type="Proteomes" id="UP000243876"/>
    </source>
</evidence>
<comment type="subcellular location">
    <subcellularLocation>
        <location evidence="1">Nucleus</location>
    </subcellularLocation>
</comment>
<evidence type="ECO:0000256" key="12">
    <source>
        <dbReference type="SAM" id="MobiDB-lite"/>
    </source>
</evidence>